<evidence type="ECO:0000313" key="4">
    <source>
        <dbReference type="EMBL" id="RPF51059.1"/>
    </source>
</evidence>
<dbReference type="Gene3D" id="3.30.1490.20">
    <property type="entry name" value="ATP-grasp fold, A domain"/>
    <property type="match status" value="1"/>
</dbReference>
<dbReference type="InterPro" id="IPR011761">
    <property type="entry name" value="ATP-grasp"/>
</dbReference>
<keyword evidence="2" id="KW-0067">ATP-binding</keyword>
<evidence type="ECO:0000259" key="3">
    <source>
        <dbReference type="PROSITE" id="PS50975"/>
    </source>
</evidence>
<comment type="caution">
    <text evidence="4">The sequence shown here is derived from an EMBL/GenBank/DDBJ whole genome shotgun (WGS) entry which is preliminary data.</text>
</comment>
<keyword evidence="1 4" id="KW-0436">Ligase</keyword>
<feature type="domain" description="ATP-grasp" evidence="3">
    <location>
        <begin position="122"/>
        <end position="314"/>
    </location>
</feature>
<dbReference type="SUPFAM" id="SSF56059">
    <property type="entry name" value="Glutathione synthetase ATP-binding domain-like"/>
    <property type="match status" value="1"/>
</dbReference>
<dbReference type="GO" id="GO:0008716">
    <property type="term" value="F:D-alanine-D-alanine ligase activity"/>
    <property type="evidence" value="ECO:0007669"/>
    <property type="project" value="InterPro"/>
</dbReference>
<accession>A0A3N5B1N1</accession>
<dbReference type="PROSITE" id="PS50975">
    <property type="entry name" value="ATP_GRASP"/>
    <property type="match status" value="1"/>
</dbReference>
<dbReference type="InterPro" id="IPR011095">
    <property type="entry name" value="Dala_Dala_lig_C"/>
</dbReference>
<sequence>MVNKAVVLGNNYYIALSVLRGLGIQGVHTVAVDYAKKNTYAADSKYCDEHLISPHYQEDPEGFIEFLINFAKRQNYKPVLLPCHDSYVEIVDQYLYKLKEYYLIPQTEQGLYINTMDKEKLHRLAEEHGVLVPETVRLNEDHFYEKIDQEIGYPCIVKPTDSPQFTKVFNCKSFEVNNRVELDEAIKKATDAELDVVVQRIIPGFDDHMHTFDCYLDQNGEITHWTTAQKLRQYPINFGASVYTHQKYFPELYDMSKKFLQGIGFKGFVEIEYKKDANTGDFYLIELNVRFTNFDALLRKVGLNFPYITYRDLIGKPLQPKAVKRSTGIVFWYFFEDMKAIKDYLKTNQLTKRQVIKSLFKRKAHAVWDLKDPRPFMSFWLIRIKRKLS</sequence>
<dbReference type="Pfam" id="PF07478">
    <property type="entry name" value="Dala_Dala_lig_C"/>
    <property type="match status" value="1"/>
</dbReference>
<dbReference type="EMBL" id="RKRF01000011">
    <property type="protein sequence ID" value="RPF51059.1"/>
    <property type="molecule type" value="Genomic_DNA"/>
</dbReference>
<keyword evidence="5" id="KW-1185">Reference proteome</keyword>
<dbReference type="GO" id="GO:0046872">
    <property type="term" value="F:metal ion binding"/>
    <property type="evidence" value="ECO:0007669"/>
    <property type="project" value="InterPro"/>
</dbReference>
<keyword evidence="2" id="KW-0547">Nucleotide-binding</keyword>
<dbReference type="RefSeq" id="WP_124222686.1">
    <property type="nucleotide sequence ID" value="NZ_RKRF01000011.1"/>
</dbReference>
<organism evidence="4 5">
    <name type="scientific">Aquisalibacillus elongatus</name>
    <dbReference type="NCBI Taxonomy" id="485577"/>
    <lineage>
        <taxon>Bacteria</taxon>
        <taxon>Bacillati</taxon>
        <taxon>Bacillota</taxon>
        <taxon>Bacilli</taxon>
        <taxon>Bacillales</taxon>
        <taxon>Bacillaceae</taxon>
        <taxon>Aquisalibacillus</taxon>
    </lineage>
</organism>
<dbReference type="InterPro" id="IPR013815">
    <property type="entry name" value="ATP_grasp_subdomain_1"/>
</dbReference>
<name>A0A3N5B1N1_9BACI</name>
<dbReference type="AlphaFoldDB" id="A0A3N5B1N1"/>
<proteinExistence type="predicted"/>
<evidence type="ECO:0000256" key="2">
    <source>
        <dbReference type="PROSITE-ProRule" id="PRU00409"/>
    </source>
</evidence>
<dbReference type="Gene3D" id="3.30.470.20">
    <property type="entry name" value="ATP-grasp fold, B domain"/>
    <property type="match status" value="1"/>
</dbReference>
<evidence type="ECO:0000256" key="1">
    <source>
        <dbReference type="ARBA" id="ARBA00022598"/>
    </source>
</evidence>
<reference evidence="4 5" key="1">
    <citation type="submission" date="2018-11" db="EMBL/GenBank/DDBJ databases">
        <title>Genomic Encyclopedia of Type Strains, Phase IV (KMG-IV): sequencing the most valuable type-strain genomes for metagenomic binning, comparative biology and taxonomic classification.</title>
        <authorList>
            <person name="Goeker M."/>
        </authorList>
    </citation>
    <scope>NUCLEOTIDE SEQUENCE [LARGE SCALE GENOMIC DNA]</scope>
    <source>
        <strain evidence="4 5">DSM 18090</strain>
    </source>
</reference>
<evidence type="ECO:0000313" key="5">
    <source>
        <dbReference type="Proteomes" id="UP000276443"/>
    </source>
</evidence>
<dbReference type="Proteomes" id="UP000276443">
    <property type="component" value="Unassembled WGS sequence"/>
</dbReference>
<gene>
    <name evidence="4" type="ORF">EDC24_2321</name>
</gene>
<dbReference type="OrthoDB" id="5420347at2"/>
<protein>
    <submittedName>
        <fullName evidence="4">Putative ATP-grasp superfamily ATP-dependent carboligase</fullName>
    </submittedName>
</protein>
<dbReference type="GO" id="GO:0005524">
    <property type="term" value="F:ATP binding"/>
    <property type="evidence" value="ECO:0007669"/>
    <property type="project" value="UniProtKB-UniRule"/>
</dbReference>